<feature type="compositionally biased region" description="Basic and acidic residues" evidence="2">
    <location>
        <begin position="29"/>
        <end position="40"/>
    </location>
</feature>
<dbReference type="GO" id="GO:0005634">
    <property type="term" value="C:nucleus"/>
    <property type="evidence" value="ECO:0007669"/>
    <property type="project" value="TreeGrafter"/>
</dbReference>
<feature type="region of interest" description="Disordered" evidence="2">
    <location>
        <begin position="110"/>
        <end position="130"/>
    </location>
</feature>
<dbReference type="GO" id="GO:0005829">
    <property type="term" value="C:cytosol"/>
    <property type="evidence" value="ECO:0007669"/>
    <property type="project" value="TreeGrafter"/>
</dbReference>
<dbReference type="PANTHER" id="PTHR10840">
    <property type="entry name" value="PROGRAMMED CELL DEATH PROTEIN 5"/>
    <property type="match status" value="1"/>
</dbReference>
<dbReference type="InterPro" id="IPR036883">
    <property type="entry name" value="PDCD5-like_sf"/>
</dbReference>
<organism evidence="3 4">
    <name type="scientific">Pseudovirgaria hyperparasitica</name>
    <dbReference type="NCBI Taxonomy" id="470096"/>
    <lineage>
        <taxon>Eukaryota</taxon>
        <taxon>Fungi</taxon>
        <taxon>Dikarya</taxon>
        <taxon>Ascomycota</taxon>
        <taxon>Pezizomycotina</taxon>
        <taxon>Dothideomycetes</taxon>
        <taxon>Dothideomycetes incertae sedis</taxon>
        <taxon>Acrospermales</taxon>
        <taxon>Acrospermaceae</taxon>
        <taxon>Pseudovirgaria</taxon>
    </lineage>
</organism>
<dbReference type="Proteomes" id="UP000799437">
    <property type="component" value="Unassembled WGS sequence"/>
</dbReference>
<reference evidence="3" key="1">
    <citation type="journal article" date="2020" name="Stud. Mycol.">
        <title>101 Dothideomycetes genomes: a test case for predicting lifestyles and emergence of pathogens.</title>
        <authorList>
            <person name="Haridas S."/>
            <person name="Albert R."/>
            <person name="Binder M."/>
            <person name="Bloem J."/>
            <person name="Labutti K."/>
            <person name="Salamov A."/>
            <person name="Andreopoulos B."/>
            <person name="Baker S."/>
            <person name="Barry K."/>
            <person name="Bills G."/>
            <person name="Bluhm B."/>
            <person name="Cannon C."/>
            <person name="Castanera R."/>
            <person name="Culley D."/>
            <person name="Daum C."/>
            <person name="Ezra D."/>
            <person name="Gonzalez J."/>
            <person name="Henrissat B."/>
            <person name="Kuo A."/>
            <person name="Liang C."/>
            <person name="Lipzen A."/>
            <person name="Lutzoni F."/>
            <person name="Magnuson J."/>
            <person name="Mondo S."/>
            <person name="Nolan M."/>
            <person name="Ohm R."/>
            <person name="Pangilinan J."/>
            <person name="Park H.-J."/>
            <person name="Ramirez L."/>
            <person name="Alfaro M."/>
            <person name="Sun H."/>
            <person name="Tritt A."/>
            <person name="Yoshinaga Y."/>
            <person name="Zwiers L.-H."/>
            <person name="Turgeon B."/>
            <person name="Goodwin S."/>
            <person name="Spatafora J."/>
            <person name="Crous P."/>
            <person name="Grigoriev I."/>
        </authorList>
    </citation>
    <scope>NUCLEOTIDE SEQUENCE</scope>
    <source>
        <strain evidence="3">CBS 121739</strain>
    </source>
</reference>
<dbReference type="PANTHER" id="PTHR10840:SF0">
    <property type="entry name" value="PROGRAMMED CELL DEATH PROTEIN 5"/>
    <property type="match status" value="1"/>
</dbReference>
<dbReference type="InterPro" id="IPR002836">
    <property type="entry name" value="PDCD5-like"/>
</dbReference>
<evidence type="ECO:0000313" key="4">
    <source>
        <dbReference type="Proteomes" id="UP000799437"/>
    </source>
</evidence>
<proteinExistence type="inferred from homology"/>
<dbReference type="PIRSF" id="PIRSF015730">
    <property type="entry name" value="TFAR19"/>
    <property type="match status" value="1"/>
</dbReference>
<accession>A0A6A6W3Y2</accession>
<dbReference type="SUPFAM" id="SSF46950">
    <property type="entry name" value="Double-stranded DNA-binding domain"/>
    <property type="match status" value="1"/>
</dbReference>
<dbReference type="Pfam" id="PF01984">
    <property type="entry name" value="dsDNA_bind"/>
    <property type="match status" value="1"/>
</dbReference>
<feature type="compositionally biased region" description="Acidic residues" evidence="2">
    <location>
        <begin position="121"/>
        <end position="130"/>
    </location>
</feature>
<keyword evidence="4" id="KW-1185">Reference proteome</keyword>
<gene>
    <name evidence="3" type="ORF">EJ05DRAFT_476805</name>
</gene>
<sequence length="130" mass="14892">MADEELEQIRKARLEQFRQQGGASGGEGQNKEDVQREREANARASMIAQILLPDAQDRLNRIRLVNATRAKDVEDRLIFLAQQRQLPGRVNEEQLKQLLGAVAEQKEEEKITVQRKGSRWDDDDDLLEGL</sequence>
<dbReference type="GeneID" id="54485169"/>
<dbReference type="AlphaFoldDB" id="A0A6A6W3Y2"/>
<protein>
    <submittedName>
        <fullName evidence="3">Double-stranded DNA-binding domain-containing protein</fullName>
    </submittedName>
</protein>
<dbReference type="GO" id="GO:0003677">
    <property type="term" value="F:DNA binding"/>
    <property type="evidence" value="ECO:0007669"/>
    <property type="project" value="UniProtKB-KW"/>
</dbReference>
<dbReference type="Gene3D" id="1.10.8.140">
    <property type="entry name" value="PDCD5-like"/>
    <property type="match status" value="1"/>
</dbReference>
<evidence type="ECO:0000256" key="1">
    <source>
        <dbReference type="ARBA" id="ARBA00010490"/>
    </source>
</evidence>
<feature type="region of interest" description="Disordered" evidence="2">
    <location>
        <begin position="14"/>
        <end position="40"/>
    </location>
</feature>
<comment type="similarity">
    <text evidence="1">Belongs to the PDCD5 family.</text>
</comment>
<keyword evidence="3" id="KW-0238">DNA-binding</keyword>
<dbReference type="RefSeq" id="XP_033600013.1">
    <property type="nucleotide sequence ID" value="XM_033744115.1"/>
</dbReference>
<evidence type="ECO:0000313" key="3">
    <source>
        <dbReference type="EMBL" id="KAF2757562.1"/>
    </source>
</evidence>
<dbReference type="EMBL" id="ML996573">
    <property type="protein sequence ID" value="KAF2757562.1"/>
    <property type="molecule type" value="Genomic_DNA"/>
</dbReference>
<evidence type="ECO:0000256" key="2">
    <source>
        <dbReference type="SAM" id="MobiDB-lite"/>
    </source>
</evidence>
<dbReference type="OrthoDB" id="10252486at2759"/>
<name>A0A6A6W3Y2_9PEZI</name>